<protein>
    <submittedName>
        <fullName evidence="2">Uncharacterized protein</fullName>
    </submittedName>
</protein>
<proteinExistence type="predicted"/>
<evidence type="ECO:0000313" key="2">
    <source>
        <dbReference type="EMBL" id="KAJ1083799.1"/>
    </source>
</evidence>
<comment type="caution">
    <text evidence="2">The sequence shown here is derived from an EMBL/GenBank/DDBJ whole genome shotgun (WGS) entry which is preliminary data.</text>
</comment>
<sequence length="185" mass="20157">MRARCGQRSATGAGKDLEYICANYPAGKHDADYGVLTMTQLPQELVVTKHNENRSTGTGTRSDPSRATGPLATEQPLGCLSVRISPCLSAPMPHVMSIIYVNVSTPEMNSSLATLKGRWTILSLARKSAKQRQRALYLCNTREARRGAQEDLSELVSPKGLRSRGAVYISLLLCRTALQADSECF</sequence>
<dbReference type="AlphaFoldDB" id="A0AAV7KYX3"/>
<gene>
    <name evidence="2" type="ORF">NDU88_003954</name>
</gene>
<evidence type="ECO:0000256" key="1">
    <source>
        <dbReference type="SAM" id="MobiDB-lite"/>
    </source>
</evidence>
<organism evidence="2 3">
    <name type="scientific">Pleurodeles waltl</name>
    <name type="common">Iberian ribbed newt</name>
    <dbReference type="NCBI Taxonomy" id="8319"/>
    <lineage>
        <taxon>Eukaryota</taxon>
        <taxon>Metazoa</taxon>
        <taxon>Chordata</taxon>
        <taxon>Craniata</taxon>
        <taxon>Vertebrata</taxon>
        <taxon>Euteleostomi</taxon>
        <taxon>Amphibia</taxon>
        <taxon>Batrachia</taxon>
        <taxon>Caudata</taxon>
        <taxon>Salamandroidea</taxon>
        <taxon>Salamandridae</taxon>
        <taxon>Pleurodelinae</taxon>
        <taxon>Pleurodeles</taxon>
    </lineage>
</organism>
<reference evidence="2" key="1">
    <citation type="journal article" date="2022" name="bioRxiv">
        <title>Sequencing and chromosome-scale assembly of the giantPleurodeles waltlgenome.</title>
        <authorList>
            <person name="Brown T."/>
            <person name="Elewa A."/>
            <person name="Iarovenko S."/>
            <person name="Subramanian E."/>
            <person name="Araus A.J."/>
            <person name="Petzold A."/>
            <person name="Susuki M."/>
            <person name="Suzuki K.-i.T."/>
            <person name="Hayashi T."/>
            <person name="Toyoda A."/>
            <person name="Oliveira C."/>
            <person name="Osipova E."/>
            <person name="Leigh N.D."/>
            <person name="Simon A."/>
            <person name="Yun M.H."/>
        </authorList>
    </citation>
    <scope>NUCLEOTIDE SEQUENCE</scope>
    <source>
        <strain evidence="2">20211129_DDA</strain>
        <tissue evidence="2">Liver</tissue>
    </source>
</reference>
<dbReference type="Proteomes" id="UP001066276">
    <property type="component" value="Chromosome 12"/>
</dbReference>
<evidence type="ECO:0000313" key="3">
    <source>
        <dbReference type="Proteomes" id="UP001066276"/>
    </source>
</evidence>
<dbReference type="EMBL" id="JANPWB010000016">
    <property type="protein sequence ID" value="KAJ1083799.1"/>
    <property type="molecule type" value="Genomic_DNA"/>
</dbReference>
<accession>A0AAV7KYX3</accession>
<name>A0AAV7KYX3_PLEWA</name>
<feature type="region of interest" description="Disordered" evidence="1">
    <location>
        <begin position="47"/>
        <end position="72"/>
    </location>
</feature>
<keyword evidence="3" id="KW-1185">Reference proteome</keyword>